<dbReference type="PRINTS" id="PR00352">
    <property type="entry name" value="3FE4SFRDOXIN"/>
</dbReference>
<dbReference type="EMBL" id="JADIVZ010000014">
    <property type="protein sequence ID" value="MBF4163677.1"/>
    <property type="molecule type" value="Genomic_DNA"/>
</dbReference>
<keyword evidence="5 8" id="KW-0408">Iron</keyword>
<keyword evidence="7" id="KW-0003">3Fe-4S</keyword>
<keyword evidence="4 8" id="KW-0249">Electron transport</keyword>
<dbReference type="InterPro" id="IPR001080">
    <property type="entry name" value="3Fe4S_ferredoxin"/>
</dbReference>
<keyword evidence="2 8" id="KW-0813">Transport</keyword>
<accession>A0A930V1I5</accession>
<evidence type="ECO:0000256" key="5">
    <source>
        <dbReference type="ARBA" id="ARBA00023004"/>
    </source>
</evidence>
<evidence type="ECO:0000256" key="2">
    <source>
        <dbReference type="ARBA" id="ARBA00022448"/>
    </source>
</evidence>
<dbReference type="PANTHER" id="PTHR36923">
    <property type="entry name" value="FERREDOXIN"/>
    <property type="match status" value="1"/>
</dbReference>
<organism evidence="9 10">
    <name type="scientific">Nocardioides acrostichi</name>
    <dbReference type="NCBI Taxonomy" id="2784339"/>
    <lineage>
        <taxon>Bacteria</taxon>
        <taxon>Bacillati</taxon>
        <taxon>Actinomycetota</taxon>
        <taxon>Actinomycetes</taxon>
        <taxon>Propionibacteriales</taxon>
        <taxon>Nocardioidaceae</taxon>
        <taxon>Nocardioides</taxon>
    </lineage>
</organism>
<reference evidence="9" key="1">
    <citation type="submission" date="2020-11" db="EMBL/GenBank/DDBJ databases">
        <title>Nocardioides sp. CBS4Y-1, whole genome shotgun sequence.</title>
        <authorList>
            <person name="Tuo L."/>
        </authorList>
    </citation>
    <scope>NUCLEOTIDE SEQUENCE</scope>
    <source>
        <strain evidence="9">CBS4Y-1</strain>
    </source>
</reference>
<gene>
    <name evidence="9" type="ORF">ISG29_18515</name>
</gene>
<protein>
    <recommendedName>
        <fullName evidence="8">Ferredoxin</fullName>
    </recommendedName>
</protein>
<proteinExistence type="predicted"/>
<dbReference type="GO" id="GO:0009055">
    <property type="term" value="F:electron transfer activity"/>
    <property type="evidence" value="ECO:0007669"/>
    <property type="project" value="UniProtKB-UniRule"/>
</dbReference>
<name>A0A930V1I5_9ACTN</name>
<comment type="caution">
    <text evidence="9">The sequence shown here is derived from an EMBL/GenBank/DDBJ whole genome shotgun (WGS) entry which is preliminary data.</text>
</comment>
<dbReference type="Gene3D" id="3.30.70.20">
    <property type="match status" value="1"/>
</dbReference>
<dbReference type="Pfam" id="PF13459">
    <property type="entry name" value="Fer4_15"/>
    <property type="match status" value="1"/>
</dbReference>
<dbReference type="SUPFAM" id="SSF54862">
    <property type="entry name" value="4Fe-4S ferredoxins"/>
    <property type="match status" value="1"/>
</dbReference>
<sequence length="64" mass="6871">MARIVADHDTCEGLGMCEAMAPDYFEVSDDDLVEVLDDSPRDADRGAVFAAVQACPVLALKLVE</sequence>
<comment type="function">
    <text evidence="8">Ferredoxins are iron-sulfur proteins that transfer electrons in a wide variety of metabolic reactions.</text>
</comment>
<dbReference type="InterPro" id="IPR051269">
    <property type="entry name" value="Fe-S_cluster_ET"/>
</dbReference>
<evidence type="ECO:0000256" key="1">
    <source>
        <dbReference type="ARBA" id="ARBA00001927"/>
    </source>
</evidence>
<evidence type="ECO:0000256" key="4">
    <source>
        <dbReference type="ARBA" id="ARBA00022982"/>
    </source>
</evidence>
<keyword evidence="10" id="KW-1185">Reference proteome</keyword>
<dbReference type="AlphaFoldDB" id="A0A930V1I5"/>
<dbReference type="Proteomes" id="UP000656804">
    <property type="component" value="Unassembled WGS sequence"/>
</dbReference>
<evidence type="ECO:0000256" key="6">
    <source>
        <dbReference type="ARBA" id="ARBA00023014"/>
    </source>
</evidence>
<evidence type="ECO:0000256" key="7">
    <source>
        <dbReference type="ARBA" id="ARBA00023291"/>
    </source>
</evidence>
<evidence type="ECO:0000256" key="3">
    <source>
        <dbReference type="ARBA" id="ARBA00022723"/>
    </source>
</evidence>
<comment type="cofactor">
    <cofactor evidence="1">
        <name>[3Fe-4S] cluster</name>
        <dbReference type="ChEBI" id="CHEBI:21137"/>
    </cofactor>
</comment>
<evidence type="ECO:0000313" key="9">
    <source>
        <dbReference type="EMBL" id="MBF4163677.1"/>
    </source>
</evidence>
<keyword evidence="3 8" id="KW-0479">Metal-binding</keyword>
<evidence type="ECO:0000313" key="10">
    <source>
        <dbReference type="Proteomes" id="UP000656804"/>
    </source>
</evidence>
<dbReference type="GO" id="GO:0005506">
    <property type="term" value="F:iron ion binding"/>
    <property type="evidence" value="ECO:0007669"/>
    <property type="project" value="UniProtKB-UniRule"/>
</dbReference>
<evidence type="ECO:0000256" key="8">
    <source>
        <dbReference type="RuleBase" id="RU368020"/>
    </source>
</evidence>
<keyword evidence="6 8" id="KW-0411">Iron-sulfur</keyword>
<dbReference type="GO" id="GO:0051538">
    <property type="term" value="F:3 iron, 4 sulfur cluster binding"/>
    <property type="evidence" value="ECO:0007669"/>
    <property type="project" value="UniProtKB-KW"/>
</dbReference>
<dbReference type="PANTHER" id="PTHR36923:SF3">
    <property type="entry name" value="FERREDOXIN"/>
    <property type="match status" value="1"/>
</dbReference>
<dbReference type="RefSeq" id="WP_194504943.1">
    <property type="nucleotide sequence ID" value="NZ_JADIVZ010000014.1"/>
</dbReference>